<dbReference type="InterPro" id="IPR051478">
    <property type="entry name" value="Beta-lactamase-like_AB/R"/>
</dbReference>
<keyword evidence="5" id="KW-1185">Reference proteome</keyword>
<comment type="caution">
    <text evidence="4">The sequence shown here is derived from an EMBL/GenBank/DDBJ whole genome shotgun (WGS) entry which is preliminary data.</text>
</comment>
<reference evidence="4" key="1">
    <citation type="journal article" date="2023" name="Mol. Phylogenet. Evol.">
        <title>Genome-scale phylogeny and comparative genomics of the fungal order Sordariales.</title>
        <authorList>
            <person name="Hensen N."/>
            <person name="Bonometti L."/>
            <person name="Westerberg I."/>
            <person name="Brannstrom I.O."/>
            <person name="Guillou S."/>
            <person name="Cros-Aarteil S."/>
            <person name="Calhoun S."/>
            <person name="Haridas S."/>
            <person name="Kuo A."/>
            <person name="Mondo S."/>
            <person name="Pangilinan J."/>
            <person name="Riley R."/>
            <person name="LaButti K."/>
            <person name="Andreopoulos B."/>
            <person name="Lipzen A."/>
            <person name="Chen C."/>
            <person name="Yan M."/>
            <person name="Daum C."/>
            <person name="Ng V."/>
            <person name="Clum A."/>
            <person name="Steindorff A."/>
            <person name="Ohm R.A."/>
            <person name="Martin F."/>
            <person name="Silar P."/>
            <person name="Natvig D.O."/>
            <person name="Lalanne C."/>
            <person name="Gautier V."/>
            <person name="Ament-Velasquez S.L."/>
            <person name="Kruys A."/>
            <person name="Hutchinson M.I."/>
            <person name="Powell A.J."/>
            <person name="Barry K."/>
            <person name="Miller A.N."/>
            <person name="Grigoriev I.V."/>
            <person name="Debuchy R."/>
            <person name="Gladieux P."/>
            <person name="Hiltunen Thoren M."/>
            <person name="Johannesson H."/>
        </authorList>
    </citation>
    <scope>NUCLEOTIDE SEQUENCE</scope>
    <source>
        <strain evidence="4">CBS 958.72</strain>
    </source>
</reference>
<feature type="domain" description="Beta-lactamase-related" evidence="2">
    <location>
        <begin position="102"/>
        <end position="414"/>
    </location>
</feature>
<evidence type="ECO:0000313" key="4">
    <source>
        <dbReference type="EMBL" id="KAK3366211.1"/>
    </source>
</evidence>
<evidence type="ECO:0000313" key="5">
    <source>
        <dbReference type="Proteomes" id="UP001287356"/>
    </source>
</evidence>
<dbReference type="Pfam" id="PF26335">
    <property type="entry name" value="ARB_00930_C"/>
    <property type="match status" value="1"/>
</dbReference>
<keyword evidence="1" id="KW-0732">Signal</keyword>
<feature type="chain" id="PRO_5041914130" evidence="1">
    <location>
        <begin position="21"/>
        <end position="611"/>
    </location>
</feature>
<dbReference type="InterPro" id="IPR001466">
    <property type="entry name" value="Beta-lactam-related"/>
</dbReference>
<dbReference type="InterPro" id="IPR058664">
    <property type="entry name" value="ARB_00930-like_C"/>
</dbReference>
<dbReference type="AlphaFoldDB" id="A0AAE0JYW9"/>
<proteinExistence type="predicted"/>
<dbReference type="Pfam" id="PF00144">
    <property type="entry name" value="Beta-lactamase"/>
    <property type="match status" value="1"/>
</dbReference>
<evidence type="ECO:0000256" key="1">
    <source>
        <dbReference type="SAM" id="SignalP"/>
    </source>
</evidence>
<dbReference type="InterPro" id="IPR012338">
    <property type="entry name" value="Beta-lactam/transpept-like"/>
</dbReference>
<evidence type="ECO:0000259" key="3">
    <source>
        <dbReference type="Pfam" id="PF26335"/>
    </source>
</evidence>
<dbReference type="EMBL" id="JAULSN010000008">
    <property type="protein sequence ID" value="KAK3366211.1"/>
    <property type="molecule type" value="Genomic_DNA"/>
</dbReference>
<reference evidence="4" key="2">
    <citation type="submission" date="2023-06" db="EMBL/GenBank/DDBJ databases">
        <authorList>
            <consortium name="Lawrence Berkeley National Laboratory"/>
            <person name="Haridas S."/>
            <person name="Hensen N."/>
            <person name="Bonometti L."/>
            <person name="Westerberg I."/>
            <person name="Brannstrom I.O."/>
            <person name="Guillou S."/>
            <person name="Cros-Aarteil S."/>
            <person name="Calhoun S."/>
            <person name="Kuo A."/>
            <person name="Mondo S."/>
            <person name="Pangilinan J."/>
            <person name="Riley R."/>
            <person name="Labutti K."/>
            <person name="Andreopoulos B."/>
            <person name="Lipzen A."/>
            <person name="Chen C."/>
            <person name="Yanf M."/>
            <person name="Daum C."/>
            <person name="Ng V."/>
            <person name="Clum A."/>
            <person name="Steindorff A."/>
            <person name="Ohm R."/>
            <person name="Martin F."/>
            <person name="Silar P."/>
            <person name="Natvig D."/>
            <person name="Lalanne C."/>
            <person name="Gautier V."/>
            <person name="Ament-Velasquez S.L."/>
            <person name="Kruys A."/>
            <person name="Hutchinson M.I."/>
            <person name="Powell A.J."/>
            <person name="Barry K."/>
            <person name="Miller A.N."/>
            <person name="Grigoriev I.V."/>
            <person name="Debuchy R."/>
            <person name="Gladieux P."/>
            <person name="Thoren M.H."/>
            <person name="Johannesson H."/>
        </authorList>
    </citation>
    <scope>NUCLEOTIDE SEQUENCE</scope>
    <source>
        <strain evidence="4">CBS 958.72</strain>
    </source>
</reference>
<dbReference type="SUPFAM" id="SSF56601">
    <property type="entry name" value="beta-lactamase/transpeptidase-like"/>
    <property type="match status" value="1"/>
</dbReference>
<name>A0AAE0JYW9_9PEZI</name>
<gene>
    <name evidence="4" type="ORF">B0T24DRAFT_711685</name>
</gene>
<dbReference type="Proteomes" id="UP001287356">
    <property type="component" value="Unassembled WGS sequence"/>
</dbReference>
<dbReference type="PANTHER" id="PTHR22935">
    <property type="entry name" value="PENICILLIN-BINDING PROTEIN"/>
    <property type="match status" value="1"/>
</dbReference>
<organism evidence="4 5">
    <name type="scientific">Lasiosphaeria ovina</name>
    <dbReference type="NCBI Taxonomy" id="92902"/>
    <lineage>
        <taxon>Eukaryota</taxon>
        <taxon>Fungi</taxon>
        <taxon>Dikarya</taxon>
        <taxon>Ascomycota</taxon>
        <taxon>Pezizomycotina</taxon>
        <taxon>Sordariomycetes</taxon>
        <taxon>Sordariomycetidae</taxon>
        <taxon>Sordariales</taxon>
        <taxon>Lasiosphaeriaceae</taxon>
        <taxon>Lasiosphaeria</taxon>
    </lineage>
</organism>
<feature type="signal peptide" evidence="1">
    <location>
        <begin position="1"/>
        <end position="20"/>
    </location>
</feature>
<dbReference type="Gene3D" id="3.40.710.10">
    <property type="entry name" value="DD-peptidase/beta-lactamase superfamily"/>
    <property type="match status" value="1"/>
</dbReference>
<sequence>MWAQLLLVFAGLDLLRLVAAKSNCPLYGPLLPKPQNLLNDAGIKSAAKALDDIFVKYIDNDNSTGSDHFSYSVEVFSGSEDKALWSHYWTAPNLRGFNSSGVKSVDANTVYRIGSITKVFTVLAFLATIGDGIWNDPITKYIPEIGALVKNTADESIFSTDWEAITVGSLASQTSGLIRDYALLGEVTYQLSLDTLYGLGFPPVPITDIPPCGVNPTCNREQLFQGLGRLPPSFPPSATPAYSDLGFTLLSYVAEHITGKDFKTLVRDAVLKPLGLSYTFISVPDDALGIIPGNRYSTSWAFDLAEEAATGNMYSSAGDLSSLGRAVMRSTLLKPAMTRRWLKPAAFTSDPMATVGMPWGIRQLGLSKDQPYQFVHTFNKAGSLGAYSSLLAIIPELDIGFTIMAAGDPPAGLAMDIADTLTKTYLPTMTYVAQTQANATFGGRYRYTGPATASNSTGGFSNATGPYANSSAPLNSSLTITVDADRPGLGVLNWFSNGTDMAFVATAIGSNVTSEYFDKMKPSVRLYPTGLEQPASSKAGGKRVAFKAVFEDLSLPARNASFSTDCSTWVTATAVVYAKRPLDLFIFDFDRDGKVTAVENAALRIRLNKVS</sequence>
<feature type="domain" description="Beta-lactamase-like ARB-00930-like C-terminal" evidence="3">
    <location>
        <begin position="464"/>
        <end position="610"/>
    </location>
</feature>
<protein>
    <submittedName>
        <fullName evidence="4">Beta-lactamase/transpeptidase-like protein</fullName>
    </submittedName>
</protein>
<dbReference type="PANTHER" id="PTHR22935:SF97">
    <property type="entry name" value="BETA-LACTAMASE-RELATED DOMAIN-CONTAINING PROTEIN"/>
    <property type="match status" value="1"/>
</dbReference>
<accession>A0AAE0JYW9</accession>
<evidence type="ECO:0000259" key="2">
    <source>
        <dbReference type="Pfam" id="PF00144"/>
    </source>
</evidence>